<gene>
    <name evidence="3" type="primary">LOC111172572</name>
</gene>
<evidence type="ECO:0000313" key="2">
    <source>
        <dbReference type="Proteomes" id="UP000248483"/>
    </source>
</evidence>
<feature type="region of interest" description="Disordered" evidence="1">
    <location>
        <begin position="117"/>
        <end position="192"/>
    </location>
</feature>
<reference evidence="3" key="1">
    <citation type="submission" date="2025-08" db="UniProtKB">
        <authorList>
            <consortium name="RefSeq"/>
        </authorList>
    </citation>
    <scope>IDENTIFICATION</scope>
    <source>
        <tissue evidence="3">Blood</tissue>
    </source>
</reference>
<name>A0A2Y9N7H2_DELLE</name>
<feature type="compositionally biased region" description="Low complexity" evidence="1">
    <location>
        <begin position="40"/>
        <end position="55"/>
    </location>
</feature>
<feature type="compositionally biased region" description="Low complexity" evidence="1">
    <location>
        <begin position="166"/>
        <end position="175"/>
    </location>
</feature>
<organism evidence="2 3">
    <name type="scientific">Delphinapterus leucas</name>
    <name type="common">Beluga whale</name>
    <dbReference type="NCBI Taxonomy" id="9749"/>
    <lineage>
        <taxon>Eukaryota</taxon>
        <taxon>Metazoa</taxon>
        <taxon>Chordata</taxon>
        <taxon>Craniata</taxon>
        <taxon>Vertebrata</taxon>
        <taxon>Euteleostomi</taxon>
        <taxon>Mammalia</taxon>
        <taxon>Eutheria</taxon>
        <taxon>Laurasiatheria</taxon>
        <taxon>Artiodactyla</taxon>
        <taxon>Whippomorpha</taxon>
        <taxon>Cetacea</taxon>
        <taxon>Odontoceti</taxon>
        <taxon>Monodontidae</taxon>
        <taxon>Delphinapterus</taxon>
    </lineage>
</organism>
<dbReference type="AlphaFoldDB" id="A0A2Y9N7H2"/>
<dbReference type="InParanoid" id="A0A2Y9N7H2"/>
<evidence type="ECO:0000313" key="3">
    <source>
        <dbReference type="RefSeq" id="XP_022425193.1"/>
    </source>
</evidence>
<dbReference type="GeneID" id="111172572"/>
<dbReference type="Proteomes" id="UP000248483">
    <property type="component" value="Unplaced"/>
</dbReference>
<sequence>MGGDSARPSHPFRGYAGPEPVRASRARHPVRTPPRRRRPGPSLGSPPARFCLALPPHLPPPPGSANGRGDRDATTCRRLHPPPGPCRPLAASSFLARRAPAPASRCAPTFRRPVLPATGLARNRGGRAPGTAAEREGRSCGGDCTERRAPTAKRRPRSLNFAAHCSGSSRGSSGSPTTGNPTAQASGPPQSRPDWTLGPRLKWCCLASQEWPPACCSPQGKKGISLTVSGSTWKPRRGVGPAGDSCRFGLSASFPCSGQSIHVCALGSQPSLMFGPWGSDCDCPLPWSCEGMWHALWLFLATWTCFPV</sequence>
<feature type="compositionally biased region" description="Polar residues" evidence="1">
    <location>
        <begin position="176"/>
        <end position="189"/>
    </location>
</feature>
<accession>A0A2Y9N7H2</accession>
<protein>
    <submittedName>
        <fullName evidence="3">Rho guanine nucleotide exchange factor 15-like</fullName>
    </submittedName>
</protein>
<keyword evidence="2" id="KW-1185">Reference proteome</keyword>
<evidence type="ECO:0000256" key="1">
    <source>
        <dbReference type="SAM" id="MobiDB-lite"/>
    </source>
</evidence>
<proteinExistence type="predicted"/>
<feature type="compositionally biased region" description="Basic and acidic residues" evidence="1">
    <location>
        <begin position="133"/>
        <end position="149"/>
    </location>
</feature>
<dbReference type="RefSeq" id="XP_022425193.1">
    <property type="nucleotide sequence ID" value="XM_022569485.2"/>
</dbReference>
<feature type="compositionally biased region" description="Basic residues" evidence="1">
    <location>
        <begin position="24"/>
        <end position="39"/>
    </location>
</feature>
<feature type="region of interest" description="Disordered" evidence="1">
    <location>
        <begin position="1"/>
        <end position="91"/>
    </location>
</feature>
<dbReference type="KEGG" id="dle:111172572"/>